<sequence>MYVSVFTALASEGTDARALFDVTSEREGYKVHSHFDRSLEGGPFTLKYRGSMCLKDGLRDPQLVGASFSSIHHLL</sequence>
<dbReference type="Proteomes" id="UP001346149">
    <property type="component" value="Unassembled WGS sequence"/>
</dbReference>
<evidence type="ECO:0000313" key="1">
    <source>
        <dbReference type="EMBL" id="KAK4805001.1"/>
    </source>
</evidence>
<comment type="caution">
    <text evidence="1">The sequence shown here is derived from an EMBL/GenBank/DDBJ whole genome shotgun (WGS) entry which is preliminary data.</text>
</comment>
<organism evidence="1 2">
    <name type="scientific">Trapa natans</name>
    <name type="common">Water chestnut</name>
    <dbReference type="NCBI Taxonomy" id="22666"/>
    <lineage>
        <taxon>Eukaryota</taxon>
        <taxon>Viridiplantae</taxon>
        <taxon>Streptophyta</taxon>
        <taxon>Embryophyta</taxon>
        <taxon>Tracheophyta</taxon>
        <taxon>Spermatophyta</taxon>
        <taxon>Magnoliopsida</taxon>
        <taxon>eudicotyledons</taxon>
        <taxon>Gunneridae</taxon>
        <taxon>Pentapetalae</taxon>
        <taxon>rosids</taxon>
        <taxon>malvids</taxon>
        <taxon>Myrtales</taxon>
        <taxon>Lythraceae</taxon>
        <taxon>Trapa</taxon>
    </lineage>
</organism>
<gene>
    <name evidence="1" type="ORF">SAY86_004818</name>
</gene>
<dbReference type="EMBL" id="JAXQNO010000001">
    <property type="protein sequence ID" value="KAK4805001.1"/>
    <property type="molecule type" value="Genomic_DNA"/>
</dbReference>
<accession>A0AAN7MJ54</accession>
<dbReference type="AlphaFoldDB" id="A0AAN7MJ54"/>
<keyword evidence="2" id="KW-1185">Reference proteome</keyword>
<evidence type="ECO:0000313" key="2">
    <source>
        <dbReference type="Proteomes" id="UP001346149"/>
    </source>
</evidence>
<name>A0AAN7MJ54_TRANT</name>
<protein>
    <submittedName>
        <fullName evidence="1">Uncharacterized protein</fullName>
    </submittedName>
</protein>
<reference evidence="1 2" key="1">
    <citation type="journal article" date="2023" name="Hortic Res">
        <title>Pangenome of water caltrop reveals structural variations and asymmetric subgenome divergence after allopolyploidization.</title>
        <authorList>
            <person name="Zhang X."/>
            <person name="Chen Y."/>
            <person name="Wang L."/>
            <person name="Yuan Y."/>
            <person name="Fang M."/>
            <person name="Shi L."/>
            <person name="Lu R."/>
            <person name="Comes H.P."/>
            <person name="Ma Y."/>
            <person name="Chen Y."/>
            <person name="Huang G."/>
            <person name="Zhou Y."/>
            <person name="Zheng Z."/>
            <person name="Qiu Y."/>
        </authorList>
    </citation>
    <scope>NUCLEOTIDE SEQUENCE [LARGE SCALE GENOMIC DNA]</scope>
    <source>
        <strain evidence="1">F231</strain>
    </source>
</reference>
<proteinExistence type="predicted"/>